<feature type="domain" description="YjeF C-terminal" evidence="19">
    <location>
        <begin position="245"/>
        <end position="520"/>
    </location>
</feature>
<evidence type="ECO:0000256" key="4">
    <source>
        <dbReference type="ARBA" id="ARBA00009524"/>
    </source>
</evidence>
<dbReference type="CDD" id="cd01171">
    <property type="entry name" value="YXKO-related"/>
    <property type="match status" value="1"/>
</dbReference>
<keyword evidence="5 18" id="KW-0479">Metal-binding</keyword>
<keyword evidence="10 17" id="KW-0520">NAD</keyword>
<evidence type="ECO:0000256" key="9">
    <source>
        <dbReference type="ARBA" id="ARBA00022958"/>
    </source>
</evidence>
<evidence type="ECO:0000256" key="10">
    <source>
        <dbReference type="ARBA" id="ARBA00023027"/>
    </source>
</evidence>
<dbReference type="AlphaFoldDB" id="A0A8I1LBH9"/>
<dbReference type="InterPro" id="IPR036652">
    <property type="entry name" value="YjeF_N_dom_sf"/>
</dbReference>
<feature type="domain" description="YjeF N-terminal" evidence="20">
    <location>
        <begin position="10"/>
        <end position="199"/>
    </location>
</feature>
<evidence type="ECO:0000256" key="7">
    <source>
        <dbReference type="ARBA" id="ARBA00022840"/>
    </source>
</evidence>
<keyword evidence="7 17" id="KW-0067">ATP-binding</keyword>
<feature type="binding site" evidence="17">
    <location>
        <position position="453"/>
    </location>
    <ligand>
        <name>(6S)-NADPHX</name>
        <dbReference type="ChEBI" id="CHEBI:64076"/>
    </ligand>
</feature>
<dbReference type="PANTHER" id="PTHR12592">
    <property type="entry name" value="ATP-DEPENDENT (S)-NAD(P)H-HYDRATE DEHYDRATASE FAMILY MEMBER"/>
    <property type="match status" value="1"/>
</dbReference>
<keyword evidence="9 18" id="KW-0630">Potassium</keyword>
<dbReference type="InterPro" id="IPR030677">
    <property type="entry name" value="Nnr"/>
</dbReference>
<dbReference type="PROSITE" id="PS01050">
    <property type="entry name" value="YJEF_C_2"/>
    <property type="match status" value="1"/>
</dbReference>
<dbReference type="Pfam" id="PF03853">
    <property type="entry name" value="YjeF_N"/>
    <property type="match status" value="1"/>
</dbReference>
<comment type="cofactor">
    <cofactor evidence="17">
        <name>Mg(2+)</name>
        <dbReference type="ChEBI" id="CHEBI:18420"/>
    </cofactor>
</comment>
<comment type="catalytic activity">
    <reaction evidence="16 17 18">
        <text>(6S)-NADPHX + ADP = AMP + phosphate + NADPH + H(+)</text>
        <dbReference type="Rhea" id="RHEA:32235"/>
        <dbReference type="ChEBI" id="CHEBI:15378"/>
        <dbReference type="ChEBI" id="CHEBI:43474"/>
        <dbReference type="ChEBI" id="CHEBI:57783"/>
        <dbReference type="ChEBI" id="CHEBI:64076"/>
        <dbReference type="ChEBI" id="CHEBI:456215"/>
        <dbReference type="ChEBI" id="CHEBI:456216"/>
        <dbReference type="EC" id="4.2.1.136"/>
    </reaction>
</comment>
<dbReference type="PROSITE" id="PS51383">
    <property type="entry name" value="YJEF_C_3"/>
    <property type="match status" value="1"/>
</dbReference>
<comment type="similarity">
    <text evidence="17">Belongs to the NnrD/CARKD family.</text>
</comment>
<keyword evidence="11 18" id="KW-0413">Isomerase</keyword>
<evidence type="ECO:0000256" key="16">
    <source>
        <dbReference type="ARBA" id="ARBA00049209"/>
    </source>
</evidence>
<evidence type="ECO:0000256" key="8">
    <source>
        <dbReference type="ARBA" id="ARBA00022857"/>
    </source>
</evidence>
<comment type="subunit">
    <text evidence="17">Homotetramer.</text>
</comment>
<evidence type="ECO:0000256" key="11">
    <source>
        <dbReference type="ARBA" id="ARBA00023235"/>
    </source>
</evidence>
<dbReference type="EMBL" id="JAEHFL010000009">
    <property type="protein sequence ID" value="MBK3428255.1"/>
    <property type="molecule type" value="Genomic_DNA"/>
</dbReference>
<keyword evidence="6 17" id="KW-0547">Nucleotide-binding</keyword>
<dbReference type="PROSITE" id="PS51385">
    <property type="entry name" value="YJEF_N"/>
    <property type="match status" value="1"/>
</dbReference>
<evidence type="ECO:0000313" key="22">
    <source>
        <dbReference type="Proteomes" id="UP000603369"/>
    </source>
</evidence>
<evidence type="ECO:0000259" key="20">
    <source>
        <dbReference type="PROSITE" id="PS51385"/>
    </source>
</evidence>
<evidence type="ECO:0000256" key="3">
    <source>
        <dbReference type="ARBA" id="ARBA00006001"/>
    </source>
</evidence>
<feature type="binding site" evidence="17">
    <location>
        <position position="280"/>
    </location>
    <ligand>
        <name>(6S)-NADPHX</name>
        <dbReference type="ChEBI" id="CHEBI:64076"/>
    </ligand>
</feature>
<dbReference type="GO" id="GO:0052855">
    <property type="term" value="F:ADP-dependent NAD(P)H-hydrate dehydratase activity"/>
    <property type="evidence" value="ECO:0007669"/>
    <property type="project" value="UniProtKB-UniRule"/>
</dbReference>
<name>A0A8I1LBH9_9CORY</name>
<dbReference type="Gene3D" id="3.40.50.10260">
    <property type="entry name" value="YjeF N-terminal domain"/>
    <property type="match status" value="1"/>
</dbReference>
<feature type="binding site" evidence="17">
    <location>
        <position position="331"/>
    </location>
    <ligand>
        <name>(6S)-NADPHX</name>
        <dbReference type="ChEBI" id="CHEBI:64076"/>
    </ligand>
</feature>
<comment type="caution">
    <text evidence="21">The sequence shown here is derived from an EMBL/GenBank/DDBJ whole genome shotgun (WGS) entry which is preliminary data.</text>
</comment>
<feature type="binding site" evidence="17">
    <location>
        <begin position="423"/>
        <end position="427"/>
    </location>
    <ligand>
        <name>AMP</name>
        <dbReference type="ChEBI" id="CHEBI:456215"/>
    </ligand>
</feature>
<comment type="function">
    <text evidence="17">Catalyzes the dehydration of the S-form of NAD(P)HX at the expense of ADP, which is converted to AMP. Together with NAD(P)HX epimerase, which catalyzes the epimerization of the S- and R-forms, the enzyme allows the repair of both epimers of NAD(P)HX, a damaged form of NAD(P)H that is a result of enzymatic or heat-dependent hydration.</text>
</comment>
<dbReference type="GO" id="GO:0046496">
    <property type="term" value="P:nicotinamide nucleotide metabolic process"/>
    <property type="evidence" value="ECO:0007669"/>
    <property type="project" value="UniProtKB-UniRule"/>
</dbReference>
<dbReference type="Proteomes" id="UP000603369">
    <property type="component" value="Unassembled WGS sequence"/>
</dbReference>
<dbReference type="HAMAP" id="MF_01965">
    <property type="entry name" value="NADHX_dehydratase"/>
    <property type="match status" value="1"/>
</dbReference>
<protein>
    <recommendedName>
        <fullName evidence="17">ADP-dependent (S)-NAD(P)H-hydrate dehydratase</fullName>
        <ecNumber evidence="17">4.2.1.136</ecNumber>
    </recommendedName>
    <alternativeName>
        <fullName evidence="17">ADP-dependent NAD(P)HX dehydratase</fullName>
    </alternativeName>
</protein>
<proteinExistence type="inferred from homology"/>
<comment type="cofactor">
    <cofactor evidence="18">
        <name>K(+)</name>
        <dbReference type="ChEBI" id="CHEBI:29103"/>
    </cofactor>
    <text evidence="18">Binds 1 potassium ion per subunit.</text>
</comment>
<keyword evidence="13" id="KW-0511">Multifunctional enzyme</keyword>
<evidence type="ECO:0000256" key="2">
    <source>
        <dbReference type="ARBA" id="ARBA00000909"/>
    </source>
</evidence>
<evidence type="ECO:0000256" key="5">
    <source>
        <dbReference type="ARBA" id="ARBA00022723"/>
    </source>
</evidence>
<dbReference type="EC" id="4.2.1.136" evidence="17"/>
<gene>
    <name evidence="17" type="primary">nnrD</name>
    <name evidence="21" type="ORF">JDP02_06970</name>
</gene>
<dbReference type="GO" id="GO:0052856">
    <property type="term" value="F:NAD(P)HX epimerase activity"/>
    <property type="evidence" value="ECO:0007669"/>
    <property type="project" value="UniProtKB-EC"/>
</dbReference>
<evidence type="ECO:0000256" key="17">
    <source>
        <dbReference type="HAMAP-Rule" id="MF_01965"/>
    </source>
</evidence>
<evidence type="ECO:0000256" key="18">
    <source>
        <dbReference type="PIRNR" id="PIRNR017184"/>
    </source>
</evidence>
<comment type="catalytic activity">
    <reaction evidence="15 17 18">
        <text>(6S)-NADHX + ADP = AMP + phosphate + NADH + H(+)</text>
        <dbReference type="Rhea" id="RHEA:32223"/>
        <dbReference type="ChEBI" id="CHEBI:15378"/>
        <dbReference type="ChEBI" id="CHEBI:43474"/>
        <dbReference type="ChEBI" id="CHEBI:57945"/>
        <dbReference type="ChEBI" id="CHEBI:64074"/>
        <dbReference type="ChEBI" id="CHEBI:456215"/>
        <dbReference type="ChEBI" id="CHEBI:456216"/>
        <dbReference type="EC" id="4.2.1.136"/>
    </reaction>
</comment>
<dbReference type="PANTHER" id="PTHR12592:SF0">
    <property type="entry name" value="ATP-DEPENDENT (S)-NAD(P)H-HYDRATE DEHYDRATASE"/>
    <property type="match status" value="1"/>
</dbReference>
<comment type="similarity">
    <text evidence="3 18">In the N-terminal section; belongs to the NnrE/AIBP family.</text>
</comment>
<keyword evidence="8 17" id="KW-0521">NADP</keyword>
<keyword evidence="12 17" id="KW-0456">Lyase</keyword>
<evidence type="ECO:0000256" key="6">
    <source>
        <dbReference type="ARBA" id="ARBA00022741"/>
    </source>
</evidence>
<dbReference type="PIRSF" id="PIRSF017184">
    <property type="entry name" value="Nnr"/>
    <property type="match status" value="1"/>
</dbReference>
<reference evidence="21 22" key="1">
    <citation type="submission" date="2020-12" db="EMBL/GenBank/DDBJ databases">
        <title>Draft genome sequence of the commensal strain Corynebacterium tuberculostearicum MFP09/CIP 102622 isolated from human skin.</title>
        <authorList>
            <person name="Boukerb A.M."/>
            <person name="Janvier X."/>
            <person name="Feuilloley M.G.J."/>
            <person name="Groboillot A."/>
        </authorList>
    </citation>
    <scope>NUCLEOTIDE SEQUENCE [LARGE SCALE GENOMIC DNA]</scope>
    <source>
        <strain evidence="21 22">CIP 102622</strain>
    </source>
</reference>
<dbReference type="GO" id="GO:0005524">
    <property type="term" value="F:ATP binding"/>
    <property type="evidence" value="ECO:0007669"/>
    <property type="project" value="UniProtKB-UniRule"/>
</dbReference>
<dbReference type="SUPFAM" id="SSF53613">
    <property type="entry name" value="Ribokinase-like"/>
    <property type="match status" value="1"/>
</dbReference>
<evidence type="ECO:0000256" key="1">
    <source>
        <dbReference type="ARBA" id="ARBA00000013"/>
    </source>
</evidence>
<dbReference type="InterPro" id="IPR017953">
    <property type="entry name" value="Carbohydrate_kinase_pred_CS"/>
</dbReference>
<organism evidence="21 22">
    <name type="scientific">Corynebacterium tuberculostearicum</name>
    <dbReference type="NCBI Taxonomy" id="38304"/>
    <lineage>
        <taxon>Bacteria</taxon>
        <taxon>Bacillati</taxon>
        <taxon>Actinomycetota</taxon>
        <taxon>Actinomycetes</taxon>
        <taxon>Mycobacteriales</taxon>
        <taxon>Corynebacteriaceae</taxon>
        <taxon>Corynebacterium</taxon>
    </lineage>
</organism>
<evidence type="ECO:0000256" key="12">
    <source>
        <dbReference type="ARBA" id="ARBA00023239"/>
    </source>
</evidence>
<sequence length="525" mass="53555">MRHAYSVAAVRAAEHSLLSQQNFDDELMRLAARGVAATATSMLDSGRHVTILAGPGGNGGDGLYAGAFLAEKGYSVEAILAADSTHDPALEAFTAAGGTIAHDLGNADLLIDAVAGLASTRGLSGAPLRAYTEAKERGVPVLAVDIPSGINADTGVAAADAVEAEVTISFGWARAGHIFAPECGAVVLCDLRLPGAPRSFAEELSATAEPVGYIANEPTIALPYRWPTKPVLSGEQGLVTAPKPVGCTGPILDPTPGAKSTKYTGGVTAVCAGSSAYPGAGILAATGAVRATPSMVRVVGNDSVVTRLPEVVPHASAQEKVHAQAWVVGPGRGTGPEAAAELRAVLERGLPTIIDADALTVLSTDGDLRELVRDHPCAVLTPHAGEFERLYAATLGRELDLSEGLGVRLRELSHALDCFILHKGRITTVTAPGQKIYGMNAGHSYAATAGSGDVLSGILGATLAQLDAAEADAEAIIMEILHAAAIHQHAAAIAAHTPDGFGLCSASQIAAAVPQAIARLLLMQR</sequence>
<comment type="similarity">
    <text evidence="4 18">In the C-terminal section; belongs to the NnrD/CARKD family.</text>
</comment>
<dbReference type="Pfam" id="PF01256">
    <property type="entry name" value="Carb_kinase"/>
    <property type="match status" value="1"/>
</dbReference>
<dbReference type="Gene3D" id="3.40.1190.20">
    <property type="match status" value="1"/>
</dbReference>
<dbReference type="SUPFAM" id="SSF64153">
    <property type="entry name" value="YjeF N-terminal domain-like"/>
    <property type="match status" value="1"/>
</dbReference>
<dbReference type="InterPro" id="IPR000631">
    <property type="entry name" value="CARKD"/>
</dbReference>
<comment type="catalytic activity">
    <reaction evidence="1 18">
        <text>(6R)-NADHX = (6S)-NADHX</text>
        <dbReference type="Rhea" id="RHEA:32215"/>
        <dbReference type="ChEBI" id="CHEBI:64074"/>
        <dbReference type="ChEBI" id="CHEBI:64075"/>
        <dbReference type="EC" id="5.1.99.6"/>
    </reaction>
</comment>
<dbReference type="GO" id="GO:0046872">
    <property type="term" value="F:metal ion binding"/>
    <property type="evidence" value="ECO:0007669"/>
    <property type="project" value="UniProtKB-UniRule"/>
</dbReference>
<accession>A0A8I1LBH9</accession>
<feature type="binding site" evidence="17">
    <location>
        <position position="383"/>
    </location>
    <ligand>
        <name>(6S)-NADPHX</name>
        <dbReference type="ChEBI" id="CHEBI:64076"/>
    </ligand>
</feature>
<evidence type="ECO:0000313" key="21">
    <source>
        <dbReference type="EMBL" id="MBK3428255.1"/>
    </source>
</evidence>
<comment type="function">
    <text evidence="14 18">Bifunctional enzyme that catalyzes the epimerization of the S- and R-forms of NAD(P)HX and the dehydration of the S-form of NAD(P)HX at the expense of ADP, which is converted to AMP. This allows the repair of both epimers of NAD(P)HX, a damaged form of NAD(P)H that is a result of enzymatic or heat-dependent hydration.</text>
</comment>
<evidence type="ECO:0000256" key="13">
    <source>
        <dbReference type="ARBA" id="ARBA00023268"/>
    </source>
</evidence>
<evidence type="ECO:0000256" key="15">
    <source>
        <dbReference type="ARBA" id="ARBA00048238"/>
    </source>
</evidence>
<evidence type="ECO:0000259" key="19">
    <source>
        <dbReference type="PROSITE" id="PS51383"/>
    </source>
</evidence>
<dbReference type="InterPro" id="IPR004443">
    <property type="entry name" value="YjeF_N_dom"/>
</dbReference>
<feature type="binding site" evidence="17">
    <location>
        <position position="452"/>
    </location>
    <ligand>
        <name>AMP</name>
        <dbReference type="ChEBI" id="CHEBI:456215"/>
    </ligand>
</feature>
<dbReference type="GO" id="GO:0110051">
    <property type="term" value="P:metabolite repair"/>
    <property type="evidence" value="ECO:0007669"/>
    <property type="project" value="TreeGrafter"/>
</dbReference>
<comment type="catalytic activity">
    <reaction evidence="2 18">
        <text>(6R)-NADPHX = (6S)-NADPHX</text>
        <dbReference type="Rhea" id="RHEA:32227"/>
        <dbReference type="ChEBI" id="CHEBI:64076"/>
        <dbReference type="ChEBI" id="CHEBI:64077"/>
        <dbReference type="EC" id="5.1.99.6"/>
    </reaction>
</comment>
<keyword evidence="22" id="KW-1185">Reference proteome</keyword>
<dbReference type="InterPro" id="IPR029056">
    <property type="entry name" value="Ribokinase-like"/>
</dbReference>
<dbReference type="RefSeq" id="WP_200435880.1">
    <property type="nucleotide sequence ID" value="NZ_CP175770.1"/>
</dbReference>
<evidence type="ECO:0000256" key="14">
    <source>
        <dbReference type="ARBA" id="ARBA00025153"/>
    </source>
</evidence>